<feature type="region of interest" description="Disordered" evidence="1">
    <location>
        <begin position="48"/>
        <end position="178"/>
    </location>
</feature>
<proteinExistence type="predicted"/>
<feature type="compositionally biased region" description="Pro residues" evidence="1">
    <location>
        <begin position="95"/>
        <end position="104"/>
    </location>
</feature>
<dbReference type="PRINTS" id="PR01217">
    <property type="entry name" value="PRICHEXTENSN"/>
</dbReference>
<dbReference type="Proteomes" id="UP000249417">
    <property type="component" value="Unassembled WGS sequence"/>
</dbReference>
<sequence length="676" mass="71556">MSSVTPTTPSTTKPAASTGQVVKIVSLPEGLQNNARSLRIEGEVVAQNKDGSVRIKTDQGTIDIQARGRQPQEGQKIEIEIPAGSPPRQATVRPAPTPQVPIPQTPVATPQSTTTAPLPQTPATTQPTSPQPVPQTPAATQPPATSAPLDPAKPLPPPLPQSYQPPPQGIPTQPQTLPPLTEGQIVRLLPIPPAQAQALIQQQPAMPVQAPVFSAISPESVVASQLVRATSQADLIAKSTQDSLLKSSLQISKSAPELSAFQKDAPLLTNTPQGSWLKAPGAFPPPAQTNTPALQGDVDIVAPQSLLSVLTGATGADDDGIAQFIKQTIAAPNVIQLDAKIINVKMPDVQLMPDVAQDSTPPLPKNAGAEFLKTSVPSPLATDAKPSIVTGIVTGFTAQNLPLVSIKWPTGNISQNFVLQFAAGNLEVGSELILQPQPANPALGKAGIASILSSWPLFDAAPLWPVMDDIYQTLLQTSPALAQAMARVSPSPANGSQLGAAAMLFVATVRAGDFTNWLGDKKLEALSKISKADLASKLSQEGNAVNRSNADAPANDWKTYPLPLLWQNEISKVMFHVRHEPHDNEKDNKDGATRFVMDLSLTRMGDVQLDGLVRGKRLDVVIRTQLPISLSMQDAMRTAYAKALDGTDVFGDIGFQSDVKNWLRVEKREDHLGVSA</sequence>
<evidence type="ECO:0000256" key="1">
    <source>
        <dbReference type="SAM" id="MobiDB-lite"/>
    </source>
</evidence>
<dbReference type="EMBL" id="QFQB01000097">
    <property type="protein sequence ID" value="PZQ44352.1"/>
    <property type="molecule type" value="Genomic_DNA"/>
</dbReference>
<name>A0A2W5MSX6_9BACT</name>
<gene>
    <name evidence="2" type="ORF">DI551_10300</name>
</gene>
<dbReference type="AlphaFoldDB" id="A0A2W5MSX6"/>
<evidence type="ECO:0000313" key="2">
    <source>
        <dbReference type="EMBL" id="PZQ44352.1"/>
    </source>
</evidence>
<feature type="compositionally biased region" description="Pro residues" evidence="1">
    <location>
        <begin position="151"/>
        <end position="169"/>
    </location>
</feature>
<feature type="compositionally biased region" description="Low complexity" evidence="1">
    <location>
        <begin position="136"/>
        <end position="150"/>
    </location>
</feature>
<organism evidence="2 3">
    <name type="scientific">Micavibrio aeruginosavorus</name>
    <dbReference type="NCBI Taxonomy" id="349221"/>
    <lineage>
        <taxon>Bacteria</taxon>
        <taxon>Pseudomonadati</taxon>
        <taxon>Bdellovibrionota</taxon>
        <taxon>Bdellovibrionia</taxon>
        <taxon>Bdellovibrionales</taxon>
        <taxon>Pseudobdellovibrionaceae</taxon>
        <taxon>Micavibrio</taxon>
    </lineage>
</organism>
<protein>
    <submittedName>
        <fullName evidence="2">Uncharacterized protein</fullName>
    </submittedName>
</protein>
<comment type="caution">
    <text evidence="2">The sequence shown here is derived from an EMBL/GenBank/DDBJ whole genome shotgun (WGS) entry which is preliminary data.</text>
</comment>
<feature type="compositionally biased region" description="Low complexity" evidence="1">
    <location>
        <begin position="105"/>
        <end position="128"/>
    </location>
</feature>
<reference evidence="2 3" key="1">
    <citation type="submission" date="2017-08" db="EMBL/GenBank/DDBJ databases">
        <title>Infants hospitalized years apart are colonized by the same room-sourced microbial strains.</title>
        <authorList>
            <person name="Brooks B."/>
            <person name="Olm M.R."/>
            <person name="Firek B.A."/>
            <person name="Baker R."/>
            <person name="Thomas B.C."/>
            <person name="Morowitz M.J."/>
            <person name="Banfield J.F."/>
        </authorList>
    </citation>
    <scope>NUCLEOTIDE SEQUENCE [LARGE SCALE GENOMIC DNA]</scope>
    <source>
        <strain evidence="2">S2_005_002_R2_29</strain>
    </source>
</reference>
<evidence type="ECO:0000313" key="3">
    <source>
        <dbReference type="Proteomes" id="UP000249417"/>
    </source>
</evidence>
<accession>A0A2W5MSX6</accession>